<feature type="signal peptide" evidence="3">
    <location>
        <begin position="1"/>
        <end position="32"/>
    </location>
</feature>
<keyword evidence="2" id="KW-0812">Transmembrane</keyword>
<evidence type="ECO:0000256" key="2">
    <source>
        <dbReference type="SAM" id="Phobius"/>
    </source>
</evidence>
<sequence>MDRRRGGGRGRTAGVLGAAVCAALALPGGAWAAGGAGTAGADTDAKGYAFEADAARVKGAVSTLDAERLQAGRTYRDTLKKDGKLYYRVDLDAQQNAYASVVAVPKAGTAATFADGVKVSMRDGSGTQCGYQDEDFGSGKYGRPIAAYADRTLEPGSSTCRKAGAYYVLVERTSKEDSDPGDWELEIRFRTEPGVKPVGPTKLPENWASGTPQPPAGGPRPRDGGAGLHEAVSLGEGEWRTDLRPGQTVFYRIPVDWGQQLFVGAELGSSPAADTYVGGALALSLENPAYGHVTDSQSLGYSGGPASMELGPQRPVAYENRFAANRETSAMRFAGWYYLSATLSPELAEVYGDGALPLTLRVTVRGKAEAGPAYQGDAGPFAVTGDDRDAAENGLSVPAQQRGDTLRIVGLAGIGTGTVLVLGLGVWWLPARRSAAGRA</sequence>
<evidence type="ECO:0000313" key="5">
    <source>
        <dbReference type="Proteomes" id="UP000217676"/>
    </source>
</evidence>
<evidence type="ECO:0000256" key="3">
    <source>
        <dbReference type="SAM" id="SignalP"/>
    </source>
</evidence>
<organism evidence="4 5">
    <name type="scientific">Streptomyces laurentii</name>
    <dbReference type="NCBI Taxonomy" id="39478"/>
    <lineage>
        <taxon>Bacteria</taxon>
        <taxon>Bacillati</taxon>
        <taxon>Actinomycetota</taxon>
        <taxon>Actinomycetes</taxon>
        <taxon>Kitasatosporales</taxon>
        <taxon>Streptomycetaceae</taxon>
        <taxon>Streptomyces</taxon>
    </lineage>
</organism>
<keyword evidence="2" id="KW-0472">Membrane</keyword>
<protein>
    <submittedName>
        <fullName evidence="4">Uncharacterized protein</fullName>
    </submittedName>
</protein>
<feature type="transmembrane region" description="Helical" evidence="2">
    <location>
        <begin position="408"/>
        <end position="429"/>
    </location>
</feature>
<evidence type="ECO:0000313" key="4">
    <source>
        <dbReference type="EMBL" id="BAU84582.1"/>
    </source>
</evidence>
<dbReference type="AlphaFoldDB" id="A0A169NMJ3"/>
<proteinExistence type="predicted"/>
<dbReference type="Proteomes" id="UP000217676">
    <property type="component" value="Chromosome"/>
</dbReference>
<feature type="region of interest" description="Disordered" evidence="1">
    <location>
        <begin position="194"/>
        <end position="229"/>
    </location>
</feature>
<reference evidence="4 5" key="1">
    <citation type="journal article" date="2016" name="Genome Announc.">
        <title>Complete Genome Sequence of Thiostrepton-Producing Streptomyces laurentii ATCC 31255.</title>
        <authorList>
            <person name="Doi K."/>
            <person name="Fujino Y."/>
            <person name="Nagayoshi Y."/>
            <person name="Ohshima T."/>
            <person name="Ogata S."/>
        </authorList>
    </citation>
    <scope>NUCLEOTIDE SEQUENCE [LARGE SCALE GENOMIC DNA]</scope>
    <source>
        <strain evidence="4 5">ATCC 31255</strain>
    </source>
</reference>
<dbReference type="RefSeq" id="WP_359876442.1">
    <property type="nucleotide sequence ID" value="NZ_JBEYHT010000019.1"/>
</dbReference>
<accession>A0A169NMJ3</accession>
<feature type="chain" id="PRO_5007902123" evidence="3">
    <location>
        <begin position="33"/>
        <end position="439"/>
    </location>
</feature>
<keyword evidence="5" id="KW-1185">Reference proteome</keyword>
<name>A0A169NMJ3_STRLU</name>
<dbReference type="EMBL" id="AP017424">
    <property type="protein sequence ID" value="BAU84582.1"/>
    <property type="molecule type" value="Genomic_DNA"/>
</dbReference>
<dbReference type="KEGG" id="slau:SLA_3676"/>
<keyword evidence="3" id="KW-0732">Signal</keyword>
<keyword evidence="2" id="KW-1133">Transmembrane helix</keyword>
<gene>
    <name evidence="4" type="ORF">SLA_3676</name>
</gene>
<evidence type="ECO:0000256" key="1">
    <source>
        <dbReference type="SAM" id="MobiDB-lite"/>
    </source>
</evidence>